<protein>
    <submittedName>
        <fullName evidence="2">Uncharacterized protein</fullName>
    </submittedName>
</protein>
<keyword evidence="3" id="KW-1185">Reference proteome</keyword>
<feature type="signal peptide" evidence="1">
    <location>
        <begin position="1"/>
        <end position="15"/>
    </location>
</feature>
<reference evidence="3" key="1">
    <citation type="submission" date="2022-10" db="EMBL/GenBank/DDBJ databases">
        <title>Genome assembly of Pristionchus species.</title>
        <authorList>
            <person name="Yoshida K."/>
            <person name="Sommer R.J."/>
        </authorList>
    </citation>
    <scope>NUCLEOTIDE SEQUENCE [LARGE SCALE GENOMIC DNA]</scope>
    <source>
        <strain evidence="3">RS5460</strain>
    </source>
</reference>
<accession>A0AAN4ZRS4</accession>
<feature type="chain" id="PRO_5042859405" evidence="1">
    <location>
        <begin position="16"/>
        <end position="96"/>
    </location>
</feature>
<feature type="non-terminal residue" evidence="2">
    <location>
        <position position="96"/>
    </location>
</feature>
<proteinExistence type="predicted"/>
<dbReference type="EMBL" id="BTRK01000003">
    <property type="protein sequence ID" value="GMR43242.1"/>
    <property type="molecule type" value="Genomic_DNA"/>
</dbReference>
<sequence length="96" mass="11070">AFVLLILVPIVTIYCLTLRQQQQKCIDDITPKVIAEPDLLLKIAVYKAIVEQMAGREIEMARIIRGLDAQSRQRVYDHYLTGPCESYKIRLKSHEN</sequence>
<dbReference type="Proteomes" id="UP001328107">
    <property type="component" value="Unassembled WGS sequence"/>
</dbReference>
<keyword evidence="1" id="KW-0732">Signal</keyword>
<gene>
    <name evidence="2" type="ORF">PMAYCL1PPCAC_13437</name>
</gene>
<feature type="non-terminal residue" evidence="2">
    <location>
        <position position="1"/>
    </location>
</feature>
<organism evidence="2 3">
    <name type="scientific">Pristionchus mayeri</name>
    <dbReference type="NCBI Taxonomy" id="1317129"/>
    <lineage>
        <taxon>Eukaryota</taxon>
        <taxon>Metazoa</taxon>
        <taxon>Ecdysozoa</taxon>
        <taxon>Nematoda</taxon>
        <taxon>Chromadorea</taxon>
        <taxon>Rhabditida</taxon>
        <taxon>Rhabditina</taxon>
        <taxon>Diplogasteromorpha</taxon>
        <taxon>Diplogasteroidea</taxon>
        <taxon>Neodiplogasteridae</taxon>
        <taxon>Pristionchus</taxon>
    </lineage>
</organism>
<evidence type="ECO:0000256" key="1">
    <source>
        <dbReference type="SAM" id="SignalP"/>
    </source>
</evidence>
<evidence type="ECO:0000313" key="2">
    <source>
        <dbReference type="EMBL" id="GMR43242.1"/>
    </source>
</evidence>
<evidence type="ECO:0000313" key="3">
    <source>
        <dbReference type="Proteomes" id="UP001328107"/>
    </source>
</evidence>
<name>A0AAN4ZRS4_9BILA</name>
<comment type="caution">
    <text evidence="2">The sequence shown here is derived from an EMBL/GenBank/DDBJ whole genome shotgun (WGS) entry which is preliminary data.</text>
</comment>
<dbReference type="AlphaFoldDB" id="A0AAN4ZRS4"/>